<dbReference type="Pfam" id="PF01370">
    <property type="entry name" value="Epimerase"/>
    <property type="match status" value="1"/>
</dbReference>
<evidence type="ECO:0000313" key="3">
    <source>
        <dbReference type="EMBL" id="KRS12927.1"/>
    </source>
</evidence>
<organism evidence="3 4">
    <name type="scientific">Roseovarius atlanticus</name>
    <dbReference type="NCBI Taxonomy" id="1641875"/>
    <lineage>
        <taxon>Bacteria</taxon>
        <taxon>Pseudomonadati</taxon>
        <taxon>Pseudomonadota</taxon>
        <taxon>Alphaproteobacteria</taxon>
        <taxon>Rhodobacterales</taxon>
        <taxon>Roseobacteraceae</taxon>
        <taxon>Roseovarius</taxon>
    </lineage>
</organism>
<dbReference type="SUPFAM" id="SSF51735">
    <property type="entry name" value="NAD(P)-binding Rossmann-fold domains"/>
    <property type="match status" value="1"/>
</dbReference>
<comment type="caution">
    <text evidence="3">The sequence shown here is derived from an EMBL/GenBank/DDBJ whole genome shotgun (WGS) entry which is preliminary data.</text>
</comment>
<dbReference type="AlphaFoldDB" id="A0A0T5NWD6"/>
<dbReference type="RefSeq" id="WP_057792928.1">
    <property type="nucleotide sequence ID" value="NZ_LAXJ01000008.1"/>
</dbReference>
<evidence type="ECO:0000256" key="1">
    <source>
        <dbReference type="ARBA" id="ARBA00023027"/>
    </source>
</evidence>
<protein>
    <submittedName>
        <fullName evidence="3">UDP-glucuronate 5-epimerase</fullName>
    </submittedName>
</protein>
<evidence type="ECO:0000259" key="2">
    <source>
        <dbReference type="Pfam" id="PF01370"/>
    </source>
</evidence>
<proteinExistence type="predicted"/>
<keyword evidence="4" id="KW-1185">Reference proteome</keyword>
<sequence>MTRVFITGTAGFIGYHLAQLLLDEGMAVHGFDGMTDYYDVSLKARRHQMLLQSPNFTATEAMLEDVAALDSAVDACAPDIIVHLAAQAGVRYSLENPRAYIEANVVGTFNVMEAAKRHEVRHLLMASTSSVYGAETDMPYAETQKADTPMTIYAATKKATEAMGHSYAHLWNLPTTMFRFFTVYGPWGRPDMALYKFVDAILEGRPIDVYNHGEMYRDFTYVTDLVRGIRLLMDAAPVRPQSPEAIAEGDSLSPVAPYRVVNIGNSRTVRLTDFVDAIEAALGMTAERNLIEIQKGDVPATWADASLLRSLTGYSPDTDVRDGVRQFVAWFRDYYGR</sequence>
<accession>A0A0T5NWD6</accession>
<dbReference type="STRING" id="1641875.XM53_09570"/>
<dbReference type="PATRIC" id="fig|1641875.4.peg.4324"/>
<keyword evidence="1" id="KW-0520">NAD</keyword>
<dbReference type="PANTHER" id="PTHR43574">
    <property type="entry name" value="EPIMERASE-RELATED"/>
    <property type="match status" value="1"/>
</dbReference>
<evidence type="ECO:0000313" key="4">
    <source>
        <dbReference type="Proteomes" id="UP000051295"/>
    </source>
</evidence>
<dbReference type="Gene3D" id="3.40.50.720">
    <property type="entry name" value="NAD(P)-binding Rossmann-like Domain"/>
    <property type="match status" value="1"/>
</dbReference>
<reference evidence="3 4" key="1">
    <citation type="submission" date="2015-04" db="EMBL/GenBank/DDBJ databases">
        <title>The draft genome sequence of Roseovarius sp.R12b.</title>
        <authorList>
            <person name="Li G."/>
            <person name="Lai Q."/>
            <person name="Shao Z."/>
            <person name="Yan P."/>
        </authorList>
    </citation>
    <scope>NUCLEOTIDE SEQUENCE [LARGE SCALE GENOMIC DNA]</scope>
    <source>
        <strain evidence="3 4">R12B</strain>
    </source>
</reference>
<dbReference type="PRINTS" id="PR01713">
    <property type="entry name" value="NUCEPIMERASE"/>
</dbReference>
<dbReference type="InterPro" id="IPR001509">
    <property type="entry name" value="Epimerase_deHydtase"/>
</dbReference>
<feature type="domain" description="NAD-dependent epimerase/dehydratase" evidence="2">
    <location>
        <begin position="4"/>
        <end position="235"/>
    </location>
</feature>
<dbReference type="EMBL" id="LAXJ01000008">
    <property type="protein sequence ID" value="KRS12927.1"/>
    <property type="molecule type" value="Genomic_DNA"/>
</dbReference>
<dbReference type="Proteomes" id="UP000051295">
    <property type="component" value="Unassembled WGS sequence"/>
</dbReference>
<dbReference type="InterPro" id="IPR036291">
    <property type="entry name" value="NAD(P)-bd_dom_sf"/>
</dbReference>
<dbReference type="OrthoDB" id="9801785at2"/>
<gene>
    <name evidence="3" type="ORF">XM53_09570</name>
</gene>
<name>A0A0T5NWD6_9RHOB</name>